<sequence>MKLFTAAVLISLAAASNAQTLSEEAPPFSSVSAERLLNADGEPQNWLMYSGDYKSQRYSRLDQIDRGNADNLQIAWVHQLAVLDQAETTPLVVDGVMYITESPSTVIAVEAATGRPYWRYEHPLPDEMVFCCGRNNRGVAVQGDRVIMSTLDAHLVALDARTGSVMWEAETQETASGYSKTAAPLIVGDKVLSGVAGGEYGIRGFVDAYNIDTGDRDWRFFTTPGPDNPDSQTWSGDSWRRGGSATWMTGSYD</sequence>
<organism evidence="6">
    <name type="scientific">marine metagenome</name>
    <dbReference type="NCBI Taxonomy" id="408172"/>
    <lineage>
        <taxon>unclassified sequences</taxon>
        <taxon>metagenomes</taxon>
        <taxon>ecological metagenomes</taxon>
    </lineage>
</organism>
<dbReference type="InterPro" id="IPR002372">
    <property type="entry name" value="PQQ_rpt_dom"/>
</dbReference>
<accession>A0A381Z2U4</accession>
<dbReference type="SMART" id="SM00564">
    <property type="entry name" value="PQQ"/>
    <property type="match status" value="3"/>
</dbReference>
<gene>
    <name evidence="6" type="ORF">METZ01_LOCUS136076</name>
</gene>
<dbReference type="Pfam" id="PF01011">
    <property type="entry name" value="PQQ"/>
    <property type="match status" value="1"/>
</dbReference>
<dbReference type="Gene3D" id="2.140.10.10">
    <property type="entry name" value="Quinoprotein alcohol dehydrogenase-like superfamily"/>
    <property type="match status" value="1"/>
</dbReference>
<dbReference type="InterPro" id="IPR011047">
    <property type="entry name" value="Quinoprotein_ADH-like_sf"/>
</dbReference>
<comment type="similarity">
    <text evidence="2">Belongs to the bacterial PQQ dehydrogenase family.</text>
</comment>
<proteinExistence type="inferred from homology"/>
<keyword evidence="3" id="KW-0560">Oxidoreductase</keyword>
<evidence type="ECO:0000313" key="6">
    <source>
        <dbReference type="EMBL" id="SVA83222.1"/>
    </source>
</evidence>
<protein>
    <recommendedName>
        <fullName evidence="5">Pyrrolo-quinoline quinone repeat domain-containing protein</fullName>
    </recommendedName>
</protein>
<evidence type="ECO:0000256" key="1">
    <source>
        <dbReference type="ARBA" id="ARBA00001931"/>
    </source>
</evidence>
<dbReference type="AlphaFoldDB" id="A0A381Z2U4"/>
<evidence type="ECO:0000259" key="5">
    <source>
        <dbReference type="Pfam" id="PF01011"/>
    </source>
</evidence>
<reference evidence="6" key="1">
    <citation type="submission" date="2018-05" db="EMBL/GenBank/DDBJ databases">
        <authorList>
            <person name="Lanie J.A."/>
            <person name="Ng W.-L."/>
            <person name="Kazmierczak K.M."/>
            <person name="Andrzejewski T.M."/>
            <person name="Davidsen T.M."/>
            <person name="Wayne K.J."/>
            <person name="Tettelin H."/>
            <person name="Glass J.I."/>
            <person name="Rusch D."/>
            <person name="Podicherti R."/>
            <person name="Tsui H.-C.T."/>
            <person name="Winkler M.E."/>
        </authorList>
    </citation>
    <scope>NUCLEOTIDE SEQUENCE</scope>
</reference>
<evidence type="ECO:0000256" key="2">
    <source>
        <dbReference type="ARBA" id="ARBA00008156"/>
    </source>
</evidence>
<dbReference type="InterPro" id="IPR018391">
    <property type="entry name" value="PQQ_b-propeller_rpt"/>
</dbReference>
<feature type="domain" description="Pyrrolo-quinoline quinone repeat" evidence="5">
    <location>
        <begin position="46"/>
        <end position="253"/>
    </location>
</feature>
<dbReference type="EMBL" id="UINC01019632">
    <property type="protein sequence ID" value="SVA83222.1"/>
    <property type="molecule type" value="Genomic_DNA"/>
</dbReference>
<name>A0A381Z2U4_9ZZZZ</name>
<comment type="cofactor">
    <cofactor evidence="1">
        <name>pyrroloquinoline quinone</name>
        <dbReference type="ChEBI" id="CHEBI:58442"/>
    </cofactor>
</comment>
<dbReference type="SUPFAM" id="SSF50998">
    <property type="entry name" value="Quinoprotein alcohol dehydrogenase-like"/>
    <property type="match status" value="1"/>
</dbReference>
<dbReference type="PANTHER" id="PTHR32303">
    <property type="entry name" value="QUINOPROTEIN ALCOHOL DEHYDROGENASE (CYTOCHROME C)"/>
    <property type="match status" value="1"/>
</dbReference>
<evidence type="ECO:0000256" key="3">
    <source>
        <dbReference type="ARBA" id="ARBA00023002"/>
    </source>
</evidence>
<evidence type="ECO:0000256" key="4">
    <source>
        <dbReference type="SAM" id="MobiDB-lite"/>
    </source>
</evidence>
<feature type="non-terminal residue" evidence="6">
    <location>
        <position position="253"/>
    </location>
</feature>
<dbReference type="GO" id="GO:0016491">
    <property type="term" value="F:oxidoreductase activity"/>
    <property type="evidence" value="ECO:0007669"/>
    <property type="project" value="UniProtKB-KW"/>
</dbReference>
<feature type="region of interest" description="Disordered" evidence="4">
    <location>
        <begin position="223"/>
        <end position="242"/>
    </location>
</feature>